<evidence type="ECO:0000313" key="3">
    <source>
        <dbReference type="EMBL" id="BAU83650.1"/>
    </source>
</evidence>
<reference evidence="3 4" key="1">
    <citation type="journal article" date="2016" name="Genome Announc.">
        <title>Complete Genome Sequence of Thiostrepton-Producing Streptomyces laurentii ATCC 31255.</title>
        <authorList>
            <person name="Doi K."/>
            <person name="Fujino Y."/>
            <person name="Nagayoshi Y."/>
            <person name="Ohshima T."/>
            <person name="Ogata S."/>
        </authorList>
    </citation>
    <scope>NUCLEOTIDE SEQUENCE [LARGE SCALE GENOMIC DNA]</scope>
    <source>
        <strain evidence="3 4">ATCC 31255</strain>
    </source>
</reference>
<evidence type="ECO:0000256" key="1">
    <source>
        <dbReference type="ARBA" id="ARBA00008007"/>
    </source>
</evidence>
<keyword evidence="4" id="KW-1185">Reference proteome</keyword>
<dbReference type="KEGG" id="slau:SLA_2729"/>
<dbReference type="InterPro" id="IPR000836">
    <property type="entry name" value="PRTase_dom"/>
</dbReference>
<comment type="similarity">
    <text evidence="1">Belongs to the ComF/GntX family.</text>
</comment>
<dbReference type="RefSeq" id="WP_359877387.1">
    <property type="nucleotide sequence ID" value="NZ_JBEYHT010000023.1"/>
</dbReference>
<dbReference type="InterPro" id="IPR029057">
    <property type="entry name" value="PRTase-like"/>
</dbReference>
<gene>
    <name evidence="3" type="ORF">SLA_2729</name>
</gene>
<organism evidence="3 4">
    <name type="scientific">Streptomyces laurentii</name>
    <dbReference type="NCBI Taxonomy" id="39478"/>
    <lineage>
        <taxon>Bacteria</taxon>
        <taxon>Bacillati</taxon>
        <taxon>Actinomycetota</taxon>
        <taxon>Actinomycetes</taxon>
        <taxon>Kitasatosporales</taxon>
        <taxon>Streptomycetaceae</taxon>
        <taxon>Streptomyces</taxon>
    </lineage>
</organism>
<name>A0A160P071_STRLU</name>
<evidence type="ECO:0000259" key="2">
    <source>
        <dbReference type="Pfam" id="PF00156"/>
    </source>
</evidence>
<dbReference type="Proteomes" id="UP000217676">
    <property type="component" value="Chromosome"/>
</dbReference>
<dbReference type="AlphaFoldDB" id="A0A160P071"/>
<proteinExistence type="inferred from homology"/>
<dbReference type="Gene3D" id="3.40.50.2020">
    <property type="match status" value="1"/>
</dbReference>
<dbReference type="EMBL" id="AP017424">
    <property type="protein sequence ID" value="BAU83650.1"/>
    <property type="molecule type" value="Genomic_DNA"/>
</dbReference>
<dbReference type="Pfam" id="PF00156">
    <property type="entry name" value="Pribosyltran"/>
    <property type="match status" value="1"/>
</dbReference>
<dbReference type="PANTHER" id="PTHR47505">
    <property type="entry name" value="DNA UTILIZATION PROTEIN YHGH"/>
    <property type="match status" value="1"/>
</dbReference>
<dbReference type="SUPFAM" id="SSF53271">
    <property type="entry name" value="PRTase-like"/>
    <property type="match status" value="1"/>
</dbReference>
<protein>
    <submittedName>
        <fullName evidence="3">Competence protein F</fullName>
    </submittedName>
</protein>
<feature type="domain" description="Phosphoribosyltransferase" evidence="2">
    <location>
        <begin position="190"/>
        <end position="224"/>
    </location>
</feature>
<dbReference type="InterPro" id="IPR051910">
    <property type="entry name" value="ComF/GntX_DNA_util-trans"/>
</dbReference>
<accession>A0A160P071</accession>
<dbReference type="PANTHER" id="PTHR47505:SF1">
    <property type="entry name" value="DNA UTILIZATION PROTEIN YHGH"/>
    <property type="match status" value="1"/>
</dbReference>
<evidence type="ECO:0000313" key="4">
    <source>
        <dbReference type="Proteomes" id="UP000217676"/>
    </source>
</evidence>
<sequence length="280" mass="28500">MRGWWREVAGLVLPVSCEGCGRPRTALCAACADTLTGPGRTGPGRVRPAPEPRGLPVTYAAVPYEGVARALLLAHKERGALPLAGPLGAALAGAVTAVAGAAGASGSGPLLLVPVPSSRRSVRARGHDPTRRVALAAAGRLRRAGRAARVLPVLRQRRTVADQAGLGAAERRANLAGALDVAPGGAWLLREAARTGGRVVLVDDLMTTGATLAEAARALAAARPAGHPPFTIPGFAGSPEEAAAHPLFERLTAAVLASSPASFELNRNSPRTRDVAGGER</sequence>